<evidence type="ECO:0000313" key="2">
    <source>
        <dbReference type="EMBL" id="KAK8143648.1"/>
    </source>
</evidence>
<dbReference type="EMBL" id="JAAHCF010000482">
    <property type="protein sequence ID" value="KAK8143648.1"/>
    <property type="molecule type" value="Genomic_DNA"/>
</dbReference>
<sequence length="85" mass="9406">MAISTHAEVEEKRRSHPCKKQMSQIFAIRAVTSVATDLTRDTKMVAQQLGGRVAEKCPVFSPLYTPNSKGNSKTPAKRECSRRSA</sequence>
<organism evidence="2 3">
    <name type="scientific">Beauveria asiatica</name>
    <dbReference type="NCBI Taxonomy" id="1069075"/>
    <lineage>
        <taxon>Eukaryota</taxon>
        <taxon>Fungi</taxon>
        <taxon>Dikarya</taxon>
        <taxon>Ascomycota</taxon>
        <taxon>Pezizomycotina</taxon>
        <taxon>Sordariomycetes</taxon>
        <taxon>Hypocreomycetidae</taxon>
        <taxon>Hypocreales</taxon>
        <taxon>Cordycipitaceae</taxon>
        <taxon>Beauveria</taxon>
    </lineage>
</organism>
<reference evidence="2 3" key="1">
    <citation type="submission" date="2020-02" db="EMBL/GenBank/DDBJ databases">
        <title>Comparative genomics of the hypocrealean fungal genus Beauvera.</title>
        <authorList>
            <person name="Showalter D.N."/>
            <person name="Bushley K.E."/>
            <person name="Rehner S.A."/>
        </authorList>
    </citation>
    <scope>NUCLEOTIDE SEQUENCE [LARGE SCALE GENOMIC DNA]</scope>
    <source>
        <strain evidence="2 3">ARSEF4384</strain>
    </source>
</reference>
<gene>
    <name evidence="2" type="ORF">G3M48_006935</name>
</gene>
<feature type="compositionally biased region" description="Polar residues" evidence="1">
    <location>
        <begin position="64"/>
        <end position="74"/>
    </location>
</feature>
<evidence type="ECO:0000313" key="3">
    <source>
        <dbReference type="Proteomes" id="UP001397290"/>
    </source>
</evidence>
<feature type="region of interest" description="Disordered" evidence="1">
    <location>
        <begin position="62"/>
        <end position="85"/>
    </location>
</feature>
<proteinExistence type="predicted"/>
<feature type="region of interest" description="Disordered" evidence="1">
    <location>
        <begin position="1"/>
        <end position="20"/>
    </location>
</feature>
<evidence type="ECO:0000256" key="1">
    <source>
        <dbReference type="SAM" id="MobiDB-lite"/>
    </source>
</evidence>
<comment type="caution">
    <text evidence="2">The sequence shown here is derived from an EMBL/GenBank/DDBJ whole genome shotgun (WGS) entry which is preliminary data.</text>
</comment>
<accession>A0AAW0RN53</accession>
<keyword evidence="3" id="KW-1185">Reference proteome</keyword>
<feature type="compositionally biased region" description="Basic and acidic residues" evidence="1">
    <location>
        <begin position="76"/>
        <end position="85"/>
    </location>
</feature>
<dbReference type="AlphaFoldDB" id="A0AAW0RN53"/>
<name>A0AAW0RN53_9HYPO</name>
<protein>
    <submittedName>
        <fullName evidence="2">Uncharacterized protein</fullName>
    </submittedName>
</protein>
<dbReference type="Proteomes" id="UP001397290">
    <property type="component" value="Unassembled WGS sequence"/>
</dbReference>